<organism evidence="1">
    <name type="scientific">Rhizophora mucronata</name>
    <name type="common">Asiatic mangrove</name>
    <dbReference type="NCBI Taxonomy" id="61149"/>
    <lineage>
        <taxon>Eukaryota</taxon>
        <taxon>Viridiplantae</taxon>
        <taxon>Streptophyta</taxon>
        <taxon>Embryophyta</taxon>
        <taxon>Tracheophyta</taxon>
        <taxon>Spermatophyta</taxon>
        <taxon>Magnoliopsida</taxon>
        <taxon>eudicotyledons</taxon>
        <taxon>Gunneridae</taxon>
        <taxon>Pentapetalae</taxon>
        <taxon>rosids</taxon>
        <taxon>fabids</taxon>
        <taxon>Malpighiales</taxon>
        <taxon>Rhizophoraceae</taxon>
        <taxon>Rhizophora</taxon>
    </lineage>
</organism>
<sequence>MLGQLIGSCLSNPRFFPREKRCKCNEGHSLEKEWQKLLITQS</sequence>
<dbReference type="AlphaFoldDB" id="A0A2P2JGP9"/>
<dbReference type="EMBL" id="GGEC01012176">
    <property type="protein sequence ID" value="MBW92659.1"/>
    <property type="molecule type" value="Transcribed_RNA"/>
</dbReference>
<reference evidence="1" key="1">
    <citation type="submission" date="2018-02" db="EMBL/GenBank/DDBJ databases">
        <title>Rhizophora mucronata_Transcriptome.</title>
        <authorList>
            <person name="Meera S.P."/>
            <person name="Sreeshan A."/>
            <person name="Augustine A."/>
        </authorList>
    </citation>
    <scope>NUCLEOTIDE SEQUENCE</scope>
    <source>
        <tissue evidence="1">Leaf</tissue>
    </source>
</reference>
<dbReference type="EMBL" id="GGEC01012174">
    <property type="protein sequence ID" value="MBW92657.1"/>
    <property type="molecule type" value="Transcribed_RNA"/>
</dbReference>
<name>A0A2P2JGP9_RHIMU</name>
<protein>
    <submittedName>
        <fullName evidence="1">Uncharacterized protein</fullName>
    </submittedName>
</protein>
<evidence type="ECO:0000313" key="1">
    <source>
        <dbReference type="EMBL" id="MBW92657.1"/>
    </source>
</evidence>
<accession>A0A2P2JGP9</accession>
<proteinExistence type="predicted"/>